<dbReference type="EC" id="2.3.1.234" evidence="2"/>
<dbReference type="GO" id="GO:0002949">
    <property type="term" value="P:tRNA threonylcarbamoyladenosine modification"/>
    <property type="evidence" value="ECO:0007669"/>
    <property type="project" value="InterPro"/>
</dbReference>
<dbReference type="PANTHER" id="PTHR11735:SF11">
    <property type="entry name" value="TRNA THREONYLCARBAMOYLADENOSINE BIOSYNTHESIS PROTEIN TSAB"/>
    <property type="match status" value="1"/>
</dbReference>
<protein>
    <submittedName>
        <fullName evidence="2">tRNA (Adenosine(37)-N6)-threonylcarbamoyltransferase complex dimerization subunit type 1 TsaB</fullName>
        <ecNumber evidence="2">2.3.1.234</ecNumber>
    </submittedName>
</protein>
<evidence type="ECO:0000313" key="3">
    <source>
        <dbReference type="Proteomes" id="UP000705867"/>
    </source>
</evidence>
<reference evidence="2" key="2">
    <citation type="submission" date="2021-08" db="EMBL/GenBank/DDBJ databases">
        <authorList>
            <person name="Dalcin Martins P."/>
        </authorList>
    </citation>
    <scope>NUCLEOTIDE SEQUENCE</scope>
    <source>
        <strain evidence="2">MAG_39</strain>
    </source>
</reference>
<sequence>MKLLAIETSTMLGGVALMEDSTLVAEMRMNIQVTHSERILTGIDHLLRHAGFGLEEIDVFGIAIGPGSFTGLRVGLSTLKGLVYASGKPLVSVPTLEAFAWNLPFAAHPVCPLLDARKREVYAGVFIWNNDGFTRLVQERAVRLEDLLAALQGEAVFIGEGAVLYRDTISRIMGSRAHFGQPQDMVPSPANVACLCMRKAERGEFDDPVRLSPLYLRRSEAEIKMGG</sequence>
<dbReference type="SUPFAM" id="SSF53067">
    <property type="entry name" value="Actin-like ATPase domain"/>
    <property type="match status" value="2"/>
</dbReference>
<organism evidence="2 3">
    <name type="scientific">Candidatus Nitrobium versatile</name>
    <dbReference type="NCBI Taxonomy" id="2884831"/>
    <lineage>
        <taxon>Bacteria</taxon>
        <taxon>Pseudomonadati</taxon>
        <taxon>Nitrospirota</taxon>
        <taxon>Nitrospiria</taxon>
        <taxon>Nitrospirales</taxon>
        <taxon>Nitrospiraceae</taxon>
        <taxon>Candidatus Nitrobium</taxon>
    </lineage>
</organism>
<keyword evidence="2" id="KW-0808">Transferase</keyword>
<proteinExistence type="predicted"/>
<comment type="caution">
    <text evidence="2">The sequence shown here is derived from an EMBL/GenBank/DDBJ whole genome shotgun (WGS) entry which is preliminary data.</text>
</comment>
<feature type="domain" description="Gcp-like" evidence="1">
    <location>
        <begin position="34"/>
        <end position="195"/>
    </location>
</feature>
<dbReference type="GO" id="GO:0061711">
    <property type="term" value="F:tRNA N(6)-L-threonylcarbamoyladenine synthase activity"/>
    <property type="evidence" value="ECO:0007669"/>
    <property type="project" value="UniProtKB-EC"/>
</dbReference>
<dbReference type="EMBL" id="JAIOIV010000132">
    <property type="protein sequence ID" value="MBZ0157959.1"/>
    <property type="molecule type" value="Genomic_DNA"/>
</dbReference>
<keyword evidence="2" id="KW-0012">Acyltransferase</keyword>
<dbReference type="Pfam" id="PF00814">
    <property type="entry name" value="TsaD"/>
    <property type="match status" value="1"/>
</dbReference>
<gene>
    <name evidence="2" type="primary">tsaB</name>
    <name evidence="2" type="ORF">K8I29_17310</name>
</gene>
<dbReference type="InterPro" id="IPR043129">
    <property type="entry name" value="ATPase_NBD"/>
</dbReference>
<dbReference type="NCBIfam" id="TIGR03725">
    <property type="entry name" value="T6A_YeaZ"/>
    <property type="match status" value="1"/>
</dbReference>
<dbReference type="InterPro" id="IPR000905">
    <property type="entry name" value="Gcp-like_dom"/>
</dbReference>
<reference evidence="2" key="1">
    <citation type="journal article" date="2021" name="bioRxiv">
        <title>Unraveling nitrogen, sulfur and carbon metabolic pathways and microbial community transcriptional responses to substrate deprivation and toxicity stresses in a bioreactor mimicking anoxic brackish coastal sediment conditions.</title>
        <authorList>
            <person name="Martins P.D."/>
            <person name="Echeveste M.J."/>
            <person name="Arshad A."/>
            <person name="Kurth J."/>
            <person name="Ouboter H."/>
            <person name="Jetten M.S.M."/>
            <person name="Welte C.U."/>
        </authorList>
    </citation>
    <scope>NUCLEOTIDE SEQUENCE</scope>
    <source>
        <strain evidence="2">MAG_39</strain>
    </source>
</reference>
<dbReference type="AlphaFoldDB" id="A0A953M2V7"/>
<accession>A0A953M2V7</accession>
<dbReference type="CDD" id="cd24032">
    <property type="entry name" value="ASKHA_NBD_TsaB"/>
    <property type="match status" value="1"/>
</dbReference>
<dbReference type="InterPro" id="IPR022496">
    <property type="entry name" value="T6A_TsaB"/>
</dbReference>
<name>A0A953M2V7_9BACT</name>
<evidence type="ECO:0000313" key="2">
    <source>
        <dbReference type="EMBL" id="MBZ0157959.1"/>
    </source>
</evidence>
<dbReference type="Gene3D" id="3.30.420.40">
    <property type="match status" value="2"/>
</dbReference>
<evidence type="ECO:0000259" key="1">
    <source>
        <dbReference type="Pfam" id="PF00814"/>
    </source>
</evidence>
<dbReference type="GO" id="GO:0005829">
    <property type="term" value="C:cytosol"/>
    <property type="evidence" value="ECO:0007669"/>
    <property type="project" value="TreeGrafter"/>
</dbReference>
<dbReference type="Proteomes" id="UP000705867">
    <property type="component" value="Unassembled WGS sequence"/>
</dbReference>
<dbReference type="PANTHER" id="PTHR11735">
    <property type="entry name" value="TRNA N6-ADENOSINE THREONYLCARBAMOYLTRANSFERASE"/>
    <property type="match status" value="1"/>
</dbReference>